<dbReference type="Pfam" id="PF08676">
    <property type="entry name" value="MutL_C"/>
    <property type="match status" value="1"/>
</dbReference>
<dbReference type="GO" id="GO:0004519">
    <property type="term" value="F:endonuclease activity"/>
    <property type="evidence" value="ECO:0007669"/>
    <property type="project" value="UniProtKB-KW"/>
</dbReference>
<evidence type="ECO:0000259" key="15">
    <source>
        <dbReference type="SMART" id="SM00853"/>
    </source>
</evidence>
<dbReference type="Pfam" id="PF01119">
    <property type="entry name" value="DNA_mis_repair"/>
    <property type="match status" value="1"/>
</dbReference>
<dbReference type="Pfam" id="PF13589">
    <property type="entry name" value="HATPase_c_3"/>
    <property type="match status" value="1"/>
</dbReference>
<comment type="similarity">
    <text evidence="2">Belongs to the DNA mismatch repair MutL/HexB family.</text>
</comment>
<keyword evidence="6" id="KW-0227">DNA damage</keyword>
<dbReference type="InterPro" id="IPR014721">
    <property type="entry name" value="Ribsml_uS5_D2-typ_fold_subgr"/>
</dbReference>
<evidence type="ECO:0000256" key="3">
    <source>
        <dbReference type="ARBA" id="ARBA00022722"/>
    </source>
</evidence>
<dbReference type="FunFam" id="3.30.1370.100:FF:000001">
    <property type="entry name" value="Mismatch repair endonuclease pms1, putative"/>
    <property type="match status" value="1"/>
</dbReference>
<keyword evidence="9" id="KW-0539">Nucleus</keyword>
<dbReference type="InterPro" id="IPR014790">
    <property type="entry name" value="MutL_C"/>
</dbReference>
<reference evidence="17 18" key="1">
    <citation type="submission" date="2019-09" db="EMBL/GenBank/DDBJ databases">
        <title>Bird 10,000 Genomes (B10K) Project - Family phase.</title>
        <authorList>
            <person name="Zhang G."/>
        </authorList>
    </citation>
    <scope>NUCLEOTIDE SEQUENCE [LARGE SCALE GENOMIC DNA]</scope>
    <source>
        <strain evidence="17">B10K-DU-002-03</strain>
        <tissue evidence="17">Muscle</tissue>
    </source>
</reference>
<evidence type="ECO:0000256" key="4">
    <source>
        <dbReference type="ARBA" id="ARBA00022741"/>
    </source>
</evidence>
<dbReference type="InterPro" id="IPR038973">
    <property type="entry name" value="MutL/Mlh/Pms-like"/>
</dbReference>
<protein>
    <recommendedName>
        <fullName evidence="11">Mismatch repair endonuclease PMS2</fullName>
    </recommendedName>
    <alternativeName>
        <fullName evidence="13">DNA mismatch repair protein PMS2</fullName>
    </alternativeName>
    <alternativeName>
        <fullName evidence="12">PMS1 protein homolog 2</fullName>
    </alternativeName>
</protein>
<accession>A0A7L1CQI5</accession>
<keyword evidence="7" id="KW-0378">Hydrolase</keyword>
<proteinExistence type="inferred from homology"/>
<name>A0A7L1CQI5_9PASS</name>
<comment type="caution">
    <text evidence="17">The sequence shown here is derived from an EMBL/GenBank/DDBJ whole genome shotgun (WGS) entry which is preliminary data.</text>
</comment>
<dbReference type="GO" id="GO:0005524">
    <property type="term" value="F:ATP binding"/>
    <property type="evidence" value="ECO:0007669"/>
    <property type="project" value="UniProtKB-KW"/>
</dbReference>
<gene>
    <name evidence="17" type="primary">Pms2</name>
    <name evidence="17" type="ORF">SERLUN_R03209</name>
</gene>
<evidence type="ECO:0000256" key="6">
    <source>
        <dbReference type="ARBA" id="ARBA00022763"/>
    </source>
</evidence>
<dbReference type="SUPFAM" id="SSF54211">
    <property type="entry name" value="Ribosomal protein S5 domain 2-like"/>
    <property type="match status" value="1"/>
</dbReference>
<keyword evidence="18" id="KW-1185">Reference proteome</keyword>
<dbReference type="InterPro" id="IPR020568">
    <property type="entry name" value="Ribosomal_Su5_D2-typ_SF"/>
</dbReference>
<dbReference type="GO" id="GO:0016887">
    <property type="term" value="F:ATP hydrolysis activity"/>
    <property type="evidence" value="ECO:0007669"/>
    <property type="project" value="InterPro"/>
</dbReference>
<dbReference type="InterPro" id="IPR036890">
    <property type="entry name" value="HATPase_C_sf"/>
</dbReference>
<dbReference type="NCBIfam" id="TIGR00585">
    <property type="entry name" value="mutl"/>
    <property type="match status" value="1"/>
</dbReference>
<dbReference type="PANTHER" id="PTHR10073">
    <property type="entry name" value="DNA MISMATCH REPAIR PROTEIN MLH, PMS, MUTL"/>
    <property type="match status" value="1"/>
</dbReference>
<dbReference type="InterPro" id="IPR042121">
    <property type="entry name" value="MutL_C_regsub"/>
</dbReference>
<dbReference type="GO" id="GO:0016446">
    <property type="term" value="P:somatic hypermutation of immunoglobulin genes"/>
    <property type="evidence" value="ECO:0007669"/>
    <property type="project" value="TreeGrafter"/>
</dbReference>
<feature type="compositionally biased region" description="Polar residues" evidence="14">
    <location>
        <begin position="565"/>
        <end position="580"/>
    </location>
</feature>
<feature type="domain" description="MutL C-terminal dimerisation" evidence="15">
    <location>
        <begin position="683"/>
        <end position="827"/>
    </location>
</feature>
<feature type="domain" description="DNA mismatch repair protein S5" evidence="16">
    <location>
        <begin position="225"/>
        <end position="362"/>
    </location>
</feature>
<dbReference type="CDD" id="cd03484">
    <property type="entry name" value="MutL_Trans_hPMS_2_like"/>
    <property type="match status" value="1"/>
</dbReference>
<dbReference type="SMART" id="SM00853">
    <property type="entry name" value="MutL_C"/>
    <property type="match status" value="1"/>
</dbReference>
<evidence type="ECO:0000256" key="12">
    <source>
        <dbReference type="ARBA" id="ARBA00077255"/>
    </source>
</evidence>
<evidence type="ECO:0000313" key="17">
    <source>
        <dbReference type="EMBL" id="NXM68264.1"/>
    </source>
</evidence>
<evidence type="ECO:0000256" key="7">
    <source>
        <dbReference type="ARBA" id="ARBA00022801"/>
    </source>
</evidence>
<dbReference type="CDD" id="cd16926">
    <property type="entry name" value="HATPase_MutL-MLH-PMS-like"/>
    <property type="match status" value="1"/>
</dbReference>
<evidence type="ECO:0000256" key="1">
    <source>
        <dbReference type="ARBA" id="ARBA00004123"/>
    </source>
</evidence>
<dbReference type="FunFam" id="3.30.230.10:FF:000032">
    <property type="entry name" value="mismatch repair endonuclease PMS2 isoform X2"/>
    <property type="match status" value="1"/>
</dbReference>
<dbReference type="PROSITE" id="PS00058">
    <property type="entry name" value="DNA_MISMATCH_REPAIR_1"/>
    <property type="match status" value="1"/>
</dbReference>
<dbReference type="SMART" id="SM01340">
    <property type="entry name" value="DNA_mis_repair"/>
    <property type="match status" value="1"/>
</dbReference>
<evidence type="ECO:0000256" key="13">
    <source>
        <dbReference type="ARBA" id="ARBA00083250"/>
    </source>
</evidence>
<dbReference type="InterPro" id="IPR014762">
    <property type="entry name" value="DNA_mismatch_repair_CS"/>
</dbReference>
<dbReference type="Proteomes" id="UP000553648">
    <property type="component" value="Unassembled WGS sequence"/>
</dbReference>
<dbReference type="GO" id="GO:0030983">
    <property type="term" value="F:mismatched DNA binding"/>
    <property type="evidence" value="ECO:0007669"/>
    <property type="project" value="InterPro"/>
</dbReference>
<evidence type="ECO:0000256" key="8">
    <source>
        <dbReference type="ARBA" id="ARBA00022840"/>
    </source>
</evidence>
<evidence type="ECO:0000256" key="2">
    <source>
        <dbReference type="ARBA" id="ARBA00006082"/>
    </source>
</evidence>
<evidence type="ECO:0000256" key="5">
    <source>
        <dbReference type="ARBA" id="ARBA00022759"/>
    </source>
</evidence>
<dbReference type="Gene3D" id="3.30.230.10">
    <property type="match status" value="1"/>
</dbReference>
<keyword evidence="5 17" id="KW-0255">Endonuclease</keyword>
<dbReference type="OrthoDB" id="10254304at2759"/>
<evidence type="ECO:0000259" key="16">
    <source>
        <dbReference type="SMART" id="SM01340"/>
    </source>
</evidence>
<dbReference type="FunFam" id="3.30.1540.20:FF:000019">
    <property type="entry name" value="PMS1 homolog 2, mismatch repair system component"/>
    <property type="match status" value="1"/>
</dbReference>
<dbReference type="InterPro" id="IPR013507">
    <property type="entry name" value="DNA_mismatch_S5_2-like"/>
</dbReference>
<dbReference type="InterPro" id="IPR002099">
    <property type="entry name" value="MutL/Mlh/PMS"/>
</dbReference>
<dbReference type="Gene3D" id="3.30.565.10">
    <property type="entry name" value="Histidine kinase-like ATPase, C-terminal domain"/>
    <property type="match status" value="1"/>
</dbReference>
<dbReference type="GO" id="GO:0140664">
    <property type="term" value="F:ATP-dependent DNA damage sensor activity"/>
    <property type="evidence" value="ECO:0007669"/>
    <property type="project" value="InterPro"/>
</dbReference>
<dbReference type="EMBL" id="VXBA01001410">
    <property type="protein sequence ID" value="NXM68264.1"/>
    <property type="molecule type" value="Genomic_DNA"/>
</dbReference>
<organism evidence="17 18">
    <name type="scientific">Serilophus lunatus</name>
    <name type="common">silver-breasted broadbill</name>
    <dbReference type="NCBI Taxonomy" id="239386"/>
    <lineage>
        <taxon>Eukaryota</taxon>
        <taxon>Metazoa</taxon>
        <taxon>Chordata</taxon>
        <taxon>Craniata</taxon>
        <taxon>Vertebrata</taxon>
        <taxon>Euteleostomi</taxon>
        <taxon>Archelosauria</taxon>
        <taxon>Archosauria</taxon>
        <taxon>Dinosauria</taxon>
        <taxon>Saurischia</taxon>
        <taxon>Theropoda</taxon>
        <taxon>Coelurosauria</taxon>
        <taxon>Aves</taxon>
        <taxon>Neognathae</taxon>
        <taxon>Neoaves</taxon>
        <taxon>Telluraves</taxon>
        <taxon>Australaves</taxon>
        <taxon>Passeriformes</taxon>
        <taxon>Eurylaimidae</taxon>
        <taxon>Serilophus</taxon>
    </lineage>
</organism>
<dbReference type="AlphaFoldDB" id="A0A7L1CQI5"/>
<feature type="region of interest" description="Disordered" evidence="14">
    <location>
        <begin position="425"/>
        <end position="444"/>
    </location>
</feature>
<comment type="catalytic activity">
    <reaction evidence="10">
        <text>ATP + H2O = ADP + phosphate + H(+)</text>
        <dbReference type="Rhea" id="RHEA:13065"/>
        <dbReference type="ChEBI" id="CHEBI:15377"/>
        <dbReference type="ChEBI" id="CHEBI:15378"/>
        <dbReference type="ChEBI" id="CHEBI:30616"/>
        <dbReference type="ChEBI" id="CHEBI:43474"/>
        <dbReference type="ChEBI" id="CHEBI:456216"/>
    </reaction>
    <physiologicalReaction direction="left-to-right" evidence="10">
        <dbReference type="Rhea" id="RHEA:13066"/>
    </physiologicalReaction>
</comment>
<comment type="subcellular location">
    <subcellularLocation>
        <location evidence="1">Nucleus</location>
    </subcellularLocation>
</comment>
<dbReference type="InterPro" id="IPR037198">
    <property type="entry name" value="MutL_C_sf"/>
</dbReference>
<evidence type="ECO:0000256" key="14">
    <source>
        <dbReference type="SAM" id="MobiDB-lite"/>
    </source>
</evidence>
<dbReference type="FunFam" id="3.30.565.10:FF:000014">
    <property type="entry name" value="Mismatch repair endonuclease pms1, putative"/>
    <property type="match status" value="1"/>
</dbReference>
<keyword evidence="4" id="KW-0547">Nucleotide-binding</keyword>
<dbReference type="GO" id="GO:0006298">
    <property type="term" value="P:mismatch repair"/>
    <property type="evidence" value="ECO:0007669"/>
    <property type="project" value="InterPro"/>
</dbReference>
<keyword evidence="8" id="KW-0067">ATP-binding</keyword>
<feature type="non-terminal residue" evidence="17">
    <location>
        <position position="1"/>
    </location>
</feature>
<dbReference type="Gene3D" id="3.30.1370.100">
    <property type="entry name" value="MutL, C-terminal domain, regulatory subdomain"/>
    <property type="match status" value="1"/>
</dbReference>
<evidence type="ECO:0000256" key="9">
    <source>
        <dbReference type="ARBA" id="ARBA00023242"/>
    </source>
</evidence>
<dbReference type="Gene3D" id="3.30.1540.20">
    <property type="entry name" value="MutL, C-terminal domain, dimerisation subdomain"/>
    <property type="match status" value="1"/>
</dbReference>
<sequence>PSLARSPQPAAAIRPIERSAVHRICSGQVVLNLGTAVKELLENSLDAGATNIDIKLKDHGAELIEVSDNGGGVEEENFEGLTLKHYTSKIQDFSDLVHVETFGFRGEALSSLCALSDVTIFTCHKSAKVGTRLVFDHNGKITQKTPFPRQQGTTVSVQQLFYTLPVRHKEFQRNIKKEYAKMVQLLQAYCIVSKGVRINCTNQVGQGKKCCVISTAGSPSLKENIGAVFGQKQLQSLIPFVQLPPSEVVCEEYGLNSADMPQNLYSISGFISRCDHGVGRSTTDRQFFFINQRPCDPAKVVKIVNEVYHSHNKHQYPFVALNIGVDSECVDINVTPDKRQILLQEEKFLLAILKTSLMEMFGSDVNKLNVNQKLLDVAGNLKKTLPDKTEKPQVEMVSDSETENLSEGKRIMTLARLRESFSLHQTTESDFQSPKKGKQHSSPREMLLDTTLSTVKTQKVVLTKEPKSCHKTDSRRSIPSRYLRKLEDSADSGFCSISESDAGCSTPEVGSCLNSESAINSEEEFCSTEQLQNECLKNTGCSEESLDCDVQVLDTEPKLYKGNDWTDQNKFSQEATSSSPRLKRFKSRNFKSKADDFEESRCPEEKNTSVDVLVKVKKKTVPLEFSMKVLSEKVKKVIQQQQKSKETENYRRFKAKISPGDNKVAEDELRKEISKEMFAKMEIIGQFNLGFIIAKLNSDLFIIDQHATDEKYNFEMLQQHTVLQGQKLIAPQNLNLTAVNETVLIENLEIFRKNGFDFVINENAPVTQRVQLISLPTSKNWTFGPQDIDELIFMLSDCPGVMCRPSRVRQMFASRACRKSVMIGTALNVQEMRKLITHMGEIEHPWNCPHGRPTMRHIVSLDLISPD</sequence>
<dbReference type="PANTHER" id="PTHR10073:SF52">
    <property type="entry name" value="MISMATCH REPAIR ENDONUCLEASE PMS2"/>
    <property type="match status" value="1"/>
</dbReference>
<evidence type="ECO:0000256" key="10">
    <source>
        <dbReference type="ARBA" id="ARBA00048778"/>
    </source>
</evidence>
<dbReference type="SUPFAM" id="SSF55874">
    <property type="entry name" value="ATPase domain of HSP90 chaperone/DNA topoisomerase II/histidine kinase"/>
    <property type="match status" value="1"/>
</dbReference>
<dbReference type="GO" id="GO:0032389">
    <property type="term" value="C:MutLalpha complex"/>
    <property type="evidence" value="ECO:0007669"/>
    <property type="project" value="TreeGrafter"/>
</dbReference>
<evidence type="ECO:0000313" key="18">
    <source>
        <dbReference type="Proteomes" id="UP000553648"/>
    </source>
</evidence>
<feature type="non-terminal residue" evidence="17">
    <location>
        <position position="867"/>
    </location>
</feature>
<dbReference type="SUPFAM" id="SSF118116">
    <property type="entry name" value="DNA mismatch repair protein MutL"/>
    <property type="match status" value="1"/>
</dbReference>
<keyword evidence="3" id="KW-0540">Nuclease</keyword>
<dbReference type="InterPro" id="IPR042120">
    <property type="entry name" value="MutL_C_dimsub"/>
</dbReference>
<evidence type="ECO:0000256" key="11">
    <source>
        <dbReference type="ARBA" id="ARBA00072579"/>
    </source>
</evidence>
<feature type="region of interest" description="Disordered" evidence="14">
    <location>
        <begin position="563"/>
        <end position="582"/>
    </location>
</feature>